<keyword evidence="3" id="KW-1185">Reference proteome</keyword>
<gene>
    <name evidence="2" type="ORF">A2U01_0003150</name>
</gene>
<name>A0A392M4L5_9FABA</name>
<organism evidence="2 3">
    <name type="scientific">Trifolium medium</name>
    <dbReference type="NCBI Taxonomy" id="97028"/>
    <lineage>
        <taxon>Eukaryota</taxon>
        <taxon>Viridiplantae</taxon>
        <taxon>Streptophyta</taxon>
        <taxon>Embryophyta</taxon>
        <taxon>Tracheophyta</taxon>
        <taxon>Spermatophyta</taxon>
        <taxon>Magnoliopsida</taxon>
        <taxon>eudicotyledons</taxon>
        <taxon>Gunneridae</taxon>
        <taxon>Pentapetalae</taxon>
        <taxon>rosids</taxon>
        <taxon>fabids</taxon>
        <taxon>Fabales</taxon>
        <taxon>Fabaceae</taxon>
        <taxon>Papilionoideae</taxon>
        <taxon>50 kb inversion clade</taxon>
        <taxon>NPAAA clade</taxon>
        <taxon>Hologalegina</taxon>
        <taxon>IRL clade</taxon>
        <taxon>Trifolieae</taxon>
        <taxon>Trifolium</taxon>
    </lineage>
</organism>
<comment type="caution">
    <text evidence="2">The sequence shown here is derived from an EMBL/GenBank/DDBJ whole genome shotgun (WGS) entry which is preliminary data.</text>
</comment>
<protein>
    <submittedName>
        <fullName evidence="2">Carbon catabolite repressor protein 4-like</fullName>
    </submittedName>
</protein>
<feature type="non-terminal residue" evidence="2">
    <location>
        <position position="1"/>
    </location>
</feature>
<feature type="domain" description="Endonuclease/exonuclease/phosphatase" evidence="1">
    <location>
        <begin position="3"/>
        <end position="135"/>
    </location>
</feature>
<dbReference type="EMBL" id="LXQA010003553">
    <property type="protein sequence ID" value="MCH82347.1"/>
    <property type="molecule type" value="Genomic_DNA"/>
</dbReference>
<proteinExistence type="predicted"/>
<dbReference type="Gene3D" id="3.60.10.10">
    <property type="entry name" value="Endonuclease/exonuclease/phosphatase"/>
    <property type="match status" value="1"/>
</dbReference>
<dbReference type="PANTHER" id="PTHR12121:SF82">
    <property type="entry name" value="CARBON CATABOLITE REPRESSOR PROTEIN 4 HOMOLOG 3"/>
    <property type="match status" value="1"/>
</dbReference>
<evidence type="ECO:0000313" key="3">
    <source>
        <dbReference type="Proteomes" id="UP000265520"/>
    </source>
</evidence>
<reference evidence="2 3" key="1">
    <citation type="journal article" date="2018" name="Front. Plant Sci.">
        <title>Red Clover (Trifolium pratense) and Zigzag Clover (T. medium) - A Picture of Genomic Similarities and Differences.</title>
        <authorList>
            <person name="Dluhosova J."/>
            <person name="Istvanek J."/>
            <person name="Nedelnik J."/>
            <person name="Repkova J."/>
        </authorList>
    </citation>
    <scope>NUCLEOTIDE SEQUENCE [LARGE SCALE GENOMIC DNA]</scope>
    <source>
        <strain evidence="3">cv. 10/8</strain>
        <tissue evidence="2">Leaf</tissue>
    </source>
</reference>
<evidence type="ECO:0000313" key="2">
    <source>
        <dbReference type="EMBL" id="MCH82347.1"/>
    </source>
</evidence>
<dbReference type="InterPro" id="IPR005135">
    <property type="entry name" value="Endo/exonuclease/phosphatase"/>
</dbReference>
<dbReference type="Pfam" id="PF03372">
    <property type="entry name" value="Exo_endo_phos"/>
    <property type="match status" value="1"/>
</dbReference>
<dbReference type="PANTHER" id="PTHR12121">
    <property type="entry name" value="CARBON CATABOLITE REPRESSOR PROTEIN 4"/>
    <property type="match status" value="1"/>
</dbReference>
<accession>A0A392M4L5</accession>
<dbReference type="SUPFAM" id="SSF56219">
    <property type="entry name" value="DNase I-like"/>
    <property type="match status" value="1"/>
</dbReference>
<evidence type="ECO:0000259" key="1">
    <source>
        <dbReference type="Pfam" id="PF03372"/>
    </source>
</evidence>
<dbReference type="Proteomes" id="UP000265520">
    <property type="component" value="Unassembled WGS sequence"/>
</dbReference>
<sequence length="143" mass="15944">RRTGDTSDGCAMFWKADKFQVLDEESIQYKDIGLRDNVAQLLVFEGISYKVSIPVGVYLLECMNAYGMRGSDSRRLVVGNIHVLYNPNRGEVKLGQIRFLSSKAQTLSEKWGNAPVILAGDFNSTPESGIYKFLSSSEVNELL</sequence>
<dbReference type="GO" id="GO:0000175">
    <property type="term" value="F:3'-5'-RNA exonuclease activity"/>
    <property type="evidence" value="ECO:0007669"/>
    <property type="project" value="TreeGrafter"/>
</dbReference>
<dbReference type="AlphaFoldDB" id="A0A392M4L5"/>
<dbReference type="InterPro" id="IPR050410">
    <property type="entry name" value="CCR4/nocturin_mRNA_transcr"/>
</dbReference>
<dbReference type="InterPro" id="IPR036691">
    <property type="entry name" value="Endo/exonu/phosph_ase_sf"/>
</dbReference>